<evidence type="ECO:0000313" key="3">
    <source>
        <dbReference type="Proteomes" id="UP000076837"/>
    </source>
</evidence>
<dbReference type="AlphaFoldDB" id="A0A163JQJ2"/>
<protein>
    <submittedName>
        <fullName evidence="2">Uncharacterized protein</fullName>
    </submittedName>
</protein>
<comment type="caution">
    <text evidence="2">The sequence shown here is derived from an EMBL/GenBank/DDBJ whole genome shotgun (WGS) entry which is preliminary data.</text>
</comment>
<accession>A0A163JQJ2</accession>
<feature type="compositionally biased region" description="Polar residues" evidence="1">
    <location>
        <begin position="1"/>
        <end position="38"/>
    </location>
</feature>
<proteinExistence type="predicted"/>
<evidence type="ECO:0000313" key="2">
    <source>
        <dbReference type="EMBL" id="KZM26517.1"/>
    </source>
</evidence>
<reference evidence="2 3" key="1">
    <citation type="journal article" date="2016" name="Sci. Rep.">
        <title>Draft genome sequencing and secretome analysis of fungal phytopathogen Ascochyta rabiei provides insight into the necrotrophic effector repertoire.</title>
        <authorList>
            <person name="Verma S."/>
            <person name="Gazara R.K."/>
            <person name="Nizam S."/>
            <person name="Parween S."/>
            <person name="Chattopadhyay D."/>
            <person name="Verma P.K."/>
        </authorList>
    </citation>
    <scope>NUCLEOTIDE SEQUENCE [LARGE SCALE GENOMIC DNA]</scope>
    <source>
        <strain evidence="2 3">ArDII</strain>
    </source>
</reference>
<dbReference type="Proteomes" id="UP000076837">
    <property type="component" value="Unassembled WGS sequence"/>
</dbReference>
<evidence type="ECO:0000256" key="1">
    <source>
        <dbReference type="SAM" id="MobiDB-lite"/>
    </source>
</evidence>
<feature type="region of interest" description="Disordered" evidence="1">
    <location>
        <begin position="1"/>
        <end position="70"/>
    </location>
</feature>
<dbReference type="EMBL" id="JYNV01000103">
    <property type="protein sequence ID" value="KZM26517.1"/>
    <property type="molecule type" value="Genomic_DNA"/>
</dbReference>
<sequence>METTERTGISSYAVSYQSLPTTRVKSTKNEPTPTSEMPQEQLDITWWEKESQASQQLEASQQLKPEPSQK</sequence>
<keyword evidence="3" id="KW-1185">Reference proteome</keyword>
<name>A0A163JQJ2_DIDRA</name>
<feature type="compositionally biased region" description="Low complexity" evidence="1">
    <location>
        <begin position="52"/>
        <end position="64"/>
    </location>
</feature>
<gene>
    <name evidence="2" type="ORF">ST47_g2340</name>
</gene>
<organism evidence="2 3">
    <name type="scientific">Didymella rabiei</name>
    <name type="common">Chickpea ascochyta blight fungus</name>
    <name type="synonym">Mycosphaerella rabiei</name>
    <dbReference type="NCBI Taxonomy" id="5454"/>
    <lineage>
        <taxon>Eukaryota</taxon>
        <taxon>Fungi</taxon>
        <taxon>Dikarya</taxon>
        <taxon>Ascomycota</taxon>
        <taxon>Pezizomycotina</taxon>
        <taxon>Dothideomycetes</taxon>
        <taxon>Pleosporomycetidae</taxon>
        <taxon>Pleosporales</taxon>
        <taxon>Pleosporineae</taxon>
        <taxon>Didymellaceae</taxon>
        <taxon>Ascochyta</taxon>
    </lineage>
</organism>